<feature type="transmembrane region" description="Helical" evidence="1">
    <location>
        <begin position="40"/>
        <end position="57"/>
    </location>
</feature>
<keyword evidence="1" id="KW-0472">Membrane</keyword>
<keyword evidence="1" id="KW-1133">Transmembrane helix</keyword>
<accession>A0A7W9A180</accession>
<keyword evidence="3" id="KW-1185">Reference proteome</keyword>
<name>A0A7W9A180_9CAUL</name>
<keyword evidence="1" id="KW-0812">Transmembrane</keyword>
<evidence type="ECO:0000256" key="1">
    <source>
        <dbReference type="SAM" id="Phobius"/>
    </source>
</evidence>
<reference evidence="2 3" key="1">
    <citation type="submission" date="2020-08" db="EMBL/GenBank/DDBJ databases">
        <title>Genomic Encyclopedia of Type Strains, Phase IV (KMG-IV): sequencing the most valuable type-strain genomes for metagenomic binning, comparative biology and taxonomic classification.</title>
        <authorList>
            <person name="Goeker M."/>
        </authorList>
    </citation>
    <scope>NUCLEOTIDE SEQUENCE [LARGE SCALE GENOMIC DNA]</scope>
    <source>
        <strain evidence="2 3">DSM 24448</strain>
    </source>
</reference>
<evidence type="ECO:0000313" key="2">
    <source>
        <dbReference type="EMBL" id="MBB5659353.1"/>
    </source>
</evidence>
<sequence length="139" mass="14240">MSVDEFDPFIERAFDRTPPMPDTALFVADLDARLQSGARFRAVGLGIAGAIGGVVALREMLTLDMDLGGAEALPGVDAAQAAGQSINLDVASALQAALERWGVADLALGGLGSMQMFWIAAAAVAALALAGVVRLSQDV</sequence>
<dbReference type="AlphaFoldDB" id="A0A7W9A180"/>
<dbReference type="OrthoDB" id="7190454at2"/>
<proteinExistence type="predicted"/>
<dbReference type="Proteomes" id="UP000548978">
    <property type="component" value="Unassembled WGS sequence"/>
</dbReference>
<organism evidence="2 3">
    <name type="scientific">Brevundimonas halotolerans</name>
    <dbReference type="NCBI Taxonomy" id="69670"/>
    <lineage>
        <taxon>Bacteria</taxon>
        <taxon>Pseudomonadati</taxon>
        <taxon>Pseudomonadota</taxon>
        <taxon>Alphaproteobacteria</taxon>
        <taxon>Caulobacterales</taxon>
        <taxon>Caulobacteraceae</taxon>
        <taxon>Brevundimonas</taxon>
    </lineage>
</organism>
<feature type="transmembrane region" description="Helical" evidence="1">
    <location>
        <begin position="116"/>
        <end position="135"/>
    </location>
</feature>
<evidence type="ECO:0000313" key="3">
    <source>
        <dbReference type="Proteomes" id="UP000548978"/>
    </source>
</evidence>
<protein>
    <submittedName>
        <fullName evidence="2">Uncharacterized protein</fullName>
    </submittedName>
</protein>
<dbReference type="RefSeq" id="WP_123286369.1">
    <property type="nucleotide sequence ID" value="NZ_JACIJB010000001.1"/>
</dbReference>
<comment type="caution">
    <text evidence="2">The sequence shown here is derived from an EMBL/GenBank/DDBJ whole genome shotgun (WGS) entry which is preliminary data.</text>
</comment>
<dbReference type="EMBL" id="JACIJB010000001">
    <property type="protein sequence ID" value="MBB5659353.1"/>
    <property type="molecule type" value="Genomic_DNA"/>
</dbReference>
<gene>
    <name evidence="2" type="ORF">FHS65_000071</name>
</gene>